<dbReference type="GO" id="GO:0003677">
    <property type="term" value="F:DNA binding"/>
    <property type="evidence" value="ECO:0007669"/>
    <property type="project" value="UniProtKB-KW"/>
</dbReference>
<dbReference type="InterPro" id="IPR007889">
    <property type="entry name" value="HTH_Psq"/>
</dbReference>
<dbReference type="GeneID" id="116173197"/>
<evidence type="ECO:0000256" key="2">
    <source>
        <dbReference type="ARBA" id="ARBA00023125"/>
    </source>
</evidence>
<dbReference type="Pfam" id="PF04218">
    <property type="entry name" value="CENP-B_N"/>
    <property type="match status" value="1"/>
</dbReference>
<comment type="subcellular location">
    <subcellularLocation>
        <location evidence="1">Nucleus</location>
    </subcellularLocation>
</comment>
<dbReference type="KEGG" id="ppyr:116173197"/>
<dbReference type="PROSITE" id="PS51253">
    <property type="entry name" value="HTH_CENPB"/>
    <property type="match status" value="1"/>
</dbReference>
<dbReference type="InterPro" id="IPR006600">
    <property type="entry name" value="HTH_CenpB_DNA-bd_dom"/>
</dbReference>
<dbReference type="SUPFAM" id="SSF46689">
    <property type="entry name" value="Homeodomain-like"/>
    <property type="match status" value="2"/>
</dbReference>
<sequence length="544" mass="61854">MAEENVKAINKRKAVSLSQKIEIITKLQNGAANAAICREYKLSKSTVSTVWANKEKYLSVQHVNSPSTKKLRGSSKPEVDQSLLKWFSLKRSQNIPISGPILQAKAAEFEKITKTLNTQESQEEPGSSSKEIEYSRGWIDRFKRRYDIQSGKIHGESASVSLEVTNQWINTVWPGLRSKYEKCDTFNGDETGLFFKLTPDRTLKFKGDKCSGGKLSKERITVFVCSNMDGSEKRRLVVIGKSASPRCFKATKNLPVTYYSNKRAWITSEIFEKILRDWDTELEKRKRKILLLVDNCPAHPKVLNLKRIELIFLPPNVTAVLQPMDQGVIRSLKSHYRQQLLFKLIRALDSNNDLKITLLDAVMMLVTAWGRVSSTTILNCFRHAGLDIGRDAFDEDDDIPLALWIEKERSKEIDNIPDLNEWAKSNSITDFDDFNLTEYATADDNLVVAEFPSDAEIVSSVSSQIDIESEELEKGEDSTEGENQRELPTTLEALDSLETVNKFLRFNNPTDDCINALELIHGTIQKSLLEKRKKQTKVTEFFKL</sequence>
<dbReference type="InterPro" id="IPR009057">
    <property type="entry name" value="Homeodomain-like_sf"/>
</dbReference>
<reference evidence="5" key="1">
    <citation type="journal article" date="2016" name="Sci. Rep.">
        <title>Molecular characterization of firefly nuptial gifts: a multi-omics approach sheds light on postcopulatory sexual selection.</title>
        <authorList>
            <person name="Al-Wathiqui N."/>
            <person name="Fallon T.R."/>
            <person name="South A."/>
            <person name="Weng J.K."/>
            <person name="Lewis S.M."/>
        </authorList>
    </citation>
    <scope>NUCLEOTIDE SEQUENCE</scope>
</reference>
<keyword evidence="2" id="KW-0238">DNA-binding</keyword>
<dbReference type="PANTHER" id="PTHR19303:SF73">
    <property type="entry name" value="PROTEIN PDC2"/>
    <property type="match status" value="1"/>
</dbReference>
<organism evidence="5">
    <name type="scientific">Photinus pyralis</name>
    <name type="common">Common eastern firefly</name>
    <name type="synonym">Lampyris pyralis</name>
    <dbReference type="NCBI Taxonomy" id="7054"/>
    <lineage>
        <taxon>Eukaryota</taxon>
        <taxon>Metazoa</taxon>
        <taxon>Ecdysozoa</taxon>
        <taxon>Arthropoda</taxon>
        <taxon>Hexapoda</taxon>
        <taxon>Insecta</taxon>
        <taxon>Pterygota</taxon>
        <taxon>Neoptera</taxon>
        <taxon>Endopterygota</taxon>
        <taxon>Coleoptera</taxon>
        <taxon>Polyphaga</taxon>
        <taxon>Elateriformia</taxon>
        <taxon>Elateroidea</taxon>
        <taxon>Lampyridae</taxon>
        <taxon>Lampyrinae</taxon>
        <taxon>Photinus</taxon>
    </lineage>
</organism>
<dbReference type="EMBL" id="GEZM01080219">
    <property type="protein sequence ID" value="JAV62288.1"/>
    <property type="molecule type" value="Transcribed_RNA"/>
</dbReference>
<dbReference type="Pfam" id="PF03184">
    <property type="entry name" value="DDE_1"/>
    <property type="match status" value="1"/>
</dbReference>
<dbReference type="PANTHER" id="PTHR19303">
    <property type="entry name" value="TRANSPOSON"/>
    <property type="match status" value="1"/>
</dbReference>
<dbReference type="SMART" id="SM00674">
    <property type="entry name" value="CENPB"/>
    <property type="match status" value="1"/>
</dbReference>
<dbReference type="Pfam" id="PF03221">
    <property type="entry name" value="HTH_Tnp_Tc5"/>
    <property type="match status" value="1"/>
</dbReference>
<dbReference type="EMBL" id="GEZM01080218">
    <property type="protein sequence ID" value="JAV62289.1"/>
    <property type="molecule type" value="Transcribed_RNA"/>
</dbReference>
<accession>A0A1Y1KNY0</accession>
<evidence type="ECO:0000313" key="5">
    <source>
        <dbReference type="EMBL" id="JAV62288.1"/>
    </source>
</evidence>
<feature type="domain" description="HTH CENPB-type" evidence="4">
    <location>
        <begin position="67"/>
        <end position="152"/>
    </location>
</feature>
<protein>
    <recommendedName>
        <fullName evidence="4">HTH CENPB-type domain-containing protein</fullName>
    </recommendedName>
</protein>
<dbReference type="GO" id="GO:0005634">
    <property type="term" value="C:nucleus"/>
    <property type="evidence" value="ECO:0007669"/>
    <property type="project" value="UniProtKB-SubCell"/>
</dbReference>
<dbReference type="RefSeq" id="XP_031346391.1">
    <property type="nucleotide sequence ID" value="XM_031490531.1"/>
</dbReference>
<dbReference type="InterPro" id="IPR004875">
    <property type="entry name" value="DDE_SF_endonuclease_dom"/>
</dbReference>
<keyword evidence="3" id="KW-0539">Nucleus</keyword>
<dbReference type="Gene3D" id="1.10.10.60">
    <property type="entry name" value="Homeodomain-like"/>
    <property type="match status" value="2"/>
</dbReference>
<name>A0A1Y1KNY0_PHOPY</name>
<dbReference type="InterPro" id="IPR050863">
    <property type="entry name" value="CenT-Element_Derived"/>
</dbReference>
<evidence type="ECO:0000256" key="3">
    <source>
        <dbReference type="ARBA" id="ARBA00023242"/>
    </source>
</evidence>
<dbReference type="KEGG" id="ppyr:116166226"/>
<dbReference type="RefSeq" id="XP_031336955.1">
    <property type="nucleotide sequence ID" value="XM_031481095.1"/>
</dbReference>
<dbReference type="GeneID" id="116166226"/>
<proteinExistence type="predicted"/>
<evidence type="ECO:0000256" key="1">
    <source>
        <dbReference type="ARBA" id="ARBA00004123"/>
    </source>
</evidence>
<dbReference type="AlphaFoldDB" id="A0A1Y1KNY0"/>
<dbReference type="OrthoDB" id="125485at2759"/>
<evidence type="ECO:0000259" key="4">
    <source>
        <dbReference type="PROSITE" id="PS51253"/>
    </source>
</evidence>